<name>A0A8D8ATG8_CULPI</name>
<protein>
    <submittedName>
        <fullName evidence="2">(northern house mosquito) hypothetical protein</fullName>
    </submittedName>
</protein>
<reference evidence="2" key="1">
    <citation type="submission" date="2021-05" db="EMBL/GenBank/DDBJ databases">
        <authorList>
            <person name="Alioto T."/>
            <person name="Alioto T."/>
            <person name="Gomez Garrido J."/>
        </authorList>
    </citation>
    <scope>NUCLEOTIDE SEQUENCE</scope>
</reference>
<dbReference type="AlphaFoldDB" id="A0A8D8ATG8"/>
<proteinExistence type="predicted"/>
<organism evidence="2">
    <name type="scientific">Culex pipiens</name>
    <name type="common">House mosquito</name>
    <dbReference type="NCBI Taxonomy" id="7175"/>
    <lineage>
        <taxon>Eukaryota</taxon>
        <taxon>Metazoa</taxon>
        <taxon>Ecdysozoa</taxon>
        <taxon>Arthropoda</taxon>
        <taxon>Hexapoda</taxon>
        <taxon>Insecta</taxon>
        <taxon>Pterygota</taxon>
        <taxon>Neoptera</taxon>
        <taxon>Endopterygota</taxon>
        <taxon>Diptera</taxon>
        <taxon>Nematocera</taxon>
        <taxon>Culicoidea</taxon>
        <taxon>Culicidae</taxon>
        <taxon>Culicinae</taxon>
        <taxon>Culicini</taxon>
        <taxon>Culex</taxon>
        <taxon>Culex</taxon>
    </lineage>
</organism>
<evidence type="ECO:0000256" key="1">
    <source>
        <dbReference type="SAM" id="MobiDB-lite"/>
    </source>
</evidence>
<feature type="compositionally biased region" description="Polar residues" evidence="1">
    <location>
        <begin position="109"/>
        <end position="121"/>
    </location>
</feature>
<dbReference type="EMBL" id="HBUE01044005">
    <property type="protein sequence ID" value="CAG6461915.1"/>
    <property type="molecule type" value="Transcribed_RNA"/>
</dbReference>
<feature type="region of interest" description="Disordered" evidence="1">
    <location>
        <begin position="109"/>
        <end position="131"/>
    </location>
</feature>
<sequence>MPIPALLGAMARRNGPKRHYQQASQQVLSMCRWREQRVCVRNQSISQLMRTTRSLIKTSEHTETVSQTLSRWLFQRCQNTRARLPSALHCSRSTLSGSRSRSLSLYISNNPPRTHTLQRNFPPSLRDHLTG</sequence>
<evidence type="ECO:0000313" key="2">
    <source>
        <dbReference type="EMBL" id="CAG6461915.1"/>
    </source>
</evidence>
<accession>A0A8D8ATG8</accession>